<dbReference type="InterPro" id="IPR019808">
    <property type="entry name" value="Histidine_triad_CS"/>
</dbReference>
<dbReference type="PROSITE" id="PS00892">
    <property type="entry name" value="HIT_1"/>
    <property type="match status" value="1"/>
</dbReference>
<feature type="domain" description="HIT" evidence="4">
    <location>
        <begin position="5"/>
        <end position="113"/>
    </location>
</feature>
<keyword evidence="6" id="KW-1185">Reference proteome</keyword>
<proteinExistence type="predicted"/>
<dbReference type="EMBL" id="CP101527">
    <property type="protein sequence ID" value="UZW73455.1"/>
    <property type="molecule type" value="Genomic_DNA"/>
</dbReference>
<name>A0A9E8HF23_9ALTE</name>
<sequence>MSNCLFCDITQKKEASSIVYEDERCMAIMDIFPLGEGHVLVLPKQHGVLISELDISIQTHLFAIGSQIVEAQRKAGFGIKGTNFLLNDGKAANQTVPHIHLHLIPRKKGDFLKAIPKLALHVTGVFGKATKRETLDRHAALIKQHLAL</sequence>
<dbReference type="SUPFAM" id="SSF54197">
    <property type="entry name" value="HIT-like"/>
    <property type="match status" value="1"/>
</dbReference>
<accession>A0A9E8HF23</accession>
<dbReference type="KEGG" id="asem:NNL22_10380"/>
<gene>
    <name evidence="5" type="ORF">NNL22_10380</name>
</gene>
<dbReference type="InterPro" id="IPR011146">
    <property type="entry name" value="HIT-like"/>
</dbReference>
<feature type="short sequence motif" description="Histidine triad motif" evidence="2 3">
    <location>
        <begin position="98"/>
        <end position="102"/>
    </location>
</feature>
<dbReference type="Pfam" id="PF01230">
    <property type="entry name" value="HIT"/>
    <property type="match status" value="1"/>
</dbReference>
<reference evidence="5" key="1">
    <citation type="submission" date="2022-07" db="EMBL/GenBank/DDBJ databases">
        <title>Alkalimarinus sp. nov., isolated from gut of a Alitta virens.</title>
        <authorList>
            <person name="Yang A.I."/>
            <person name="Shin N.-R."/>
        </authorList>
    </citation>
    <scope>NUCLEOTIDE SEQUENCE</scope>
    <source>
        <strain evidence="5">FA028</strain>
    </source>
</reference>
<dbReference type="AlphaFoldDB" id="A0A9E8HF23"/>
<evidence type="ECO:0000256" key="1">
    <source>
        <dbReference type="PIRSR" id="PIRSR601310-1"/>
    </source>
</evidence>
<evidence type="ECO:0000313" key="5">
    <source>
        <dbReference type="EMBL" id="UZW73455.1"/>
    </source>
</evidence>
<dbReference type="GO" id="GO:0009117">
    <property type="term" value="P:nucleotide metabolic process"/>
    <property type="evidence" value="ECO:0007669"/>
    <property type="project" value="TreeGrafter"/>
</dbReference>
<dbReference type="PROSITE" id="PS51084">
    <property type="entry name" value="HIT_2"/>
    <property type="match status" value="1"/>
</dbReference>
<protein>
    <submittedName>
        <fullName evidence="5">HIT family protein</fullName>
    </submittedName>
</protein>
<evidence type="ECO:0000313" key="6">
    <source>
        <dbReference type="Proteomes" id="UP001164472"/>
    </source>
</evidence>
<dbReference type="InterPro" id="IPR036265">
    <property type="entry name" value="HIT-like_sf"/>
</dbReference>
<dbReference type="Proteomes" id="UP001164472">
    <property type="component" value="Chromosome"/>
</dbReference>
<dbReference type="GO" id="GO:0003824">
    <property type="term" value="F:catalytic activity"/>
    <property type="evidence" value="ECO:0007669"/>
    <property type="project" value="InterPro"/>
</dbReference>
<dbReference type="PANTHER" id="PTHR46648:SF1">
    <property type="entry name" value="ADENOSINE 5'-MONOPHOSPHORAMIDASE HNT1"/>
    <property type="match status" value="1"/>
</dbReference>
<dbReference type="InterPro" id="IPR001310">
    <property type="entry name" value="Histidine_triad_HIT"/>
</dbReference>
<evidence type="ECO:0000256" key="3">
    <source>
        <dbReference type="PROSITE-ProRule" id="PRU00464"/>
    </source>
</evidence>
<evidence type="ECO:0000256" key="2">
    <source>
        <dbReference type="PIRSR" id="PIRSR601310-3"/>
    </source>
</evidence>
<evidence type="ECO:0000259" key="4">
    <source>
        <dbReference type="PROSITE" id="PS51084"/>
    </source>
</evidence>
<organism evidence="5 6">
    <name type="scientific">Alkalimarinus sediminis</name>
    <dbReference type="NCBI Taxonomy" id="1632866"/>
    <lineage>
        <taxon>Bacteria</taxon>
        <taxon>Pseudomonadati</taxon>
        <taxon>Pseudomonadota</taxon>
        <taxon>Gammaproteobacteria</taxon>
        <taxon>Alteromonadales</taxon>
        <taxon>Alteromonadaceae</taxon>
        <taxon>Alkalimarinus</taxon>
    </lineage>
</organism>
<dbReference type="Gene3D" id="3.30.428.10">
    <property type="entry name" value="HIT-like"/>
    <property type="match status" value="1"/>
</dbReference>
<dbReference type="PANTHER" id="PTHR46648">
    <property type="entry name" value="HIT FAMILY PROTEIN 1"/>
    <property type="match status" value="1"/>
</dbReference>
<dbReference type="PRINTS" id="PR00332">
    <property type="entry name" value="HISTRIAD"/>
</dbReference>
<feature type="active site" description="Tele-AMP-histidine intermediate" evidence="1">
    <location>
        <position position="100"/>
    </location>
</feature>
<dbReference type="RefSeq" id="WP_251809596.1">
    <property type="nucleotide sequence ID" value="NZ_CP101527.1"/>
</dbReference>